<accession>A0ABQ7AN39</accession>
<evidence type="ECO:0000256" key="1">
    <source>
        <dbReference type="ARBA" id="ARBA00008455"/>
    </source>
</evidence>
<dbReference type="InterPro" id="IPR000668">
    <property type="entry name" value="Peptidase_C1A_C"/>
</dbReference>
<comment type="similarity">
    <text evidence="1">Belongs to the peptidase C1 family.</text>
</comment>
<keyword evidence="2" id="KW-0645">Protease</keyword>
<comment type="caution">
    <text evidence="7">The sequence shown here is derived from an EMBL/GenBank/DDBJ whole genome shotgun (WGS) entry which is preliminary data.</text>
</comment>
<feature type="domain" description="Peptidase C1A papain C-terminal" evidence="6">
    <location>
        <begin position="5"/>
        <end position="170"/>
    </location>
</feature>
<dbReference type="InterPro" id="IPR038765">
    <property type="entry name" value="Papain-like_cys_pep_sf"/>
</dbReference>
<keyword evidence="5" id="KW-1133">Transmembrane helix</keyword>
<keyword evidence="8" id="KW-1185">Reference proteome</keyword>
<keyword evidence="3" id="KW-0378">Hydrolase</keyword>
<keyword evidence="4" id="KW-0788">Thiol protease</keyword>
<dbReference type="Gene3D" id="3.90.70.10">
    <property type="entry name" value="Cysteine proteinases"/>
    <property type="match status" value="1"/>
</dbReference>
<evidence type="ECO:0000256" key="2">
    <source>
        <dbReference type="ARBA" id="ARBA00022670"/>
    </source>
</evidence>
<dbReference type="Pfam" id="PF00112">
    <property type="entry name" value="Peptidase_C1"/>
    <property type="match status" value="1"/>
</dbReference>
<dbReference type="Proteomes" id="UP000266723">
    <property type="component" value="Unassembled WGS sequence"/>
</dbReference>
<protein>
    <recommendedName>
        <fullName evidence="6">Peptidase C1A papain C-terminal domain-containing protein</fullName>
    </recommendedName>
</protein>
<dbReference type="InterPro" id="IPR013128">
    <property type="entry name" value="Peptidase_C1A"/>
</dbReference>
<gene>
    <name evidence="7" type="ORF">DY000_02064408</name>
</gene>
<reference evidence="7 8" key="1">
    <citation type="journal article" date="2020" name="BMC Genomics">
        <title>Intraspecific diversification of the crop wild relative Brassica cretica Lam. using demographic model selection.</title>
        <authorList>
            <person name="Kioukis A."/>
            <person name="Michalopoulou V.A."/>
            <person name="Briers L."/>
            <person name="Pirintsos S."/>
            <person name="Studholme D.J."/>
            <person name="Pavlidis P."/>
            <person name="Sarris P.F."/>
        </authorList>
    </citation>
    <scope>NUCLEOTIDE SEQUENCE [LARGE SCALE GENOMIC DNA]</scope>
    <source>
        <strain evidence="8">cv. PFS-1207/04</strain>
    </source>
</reference>
<name>A0ABQ7AN39_BRACR</name>
<evidence type="ECO:0000313" key="8">
    <source>
        <dbReference type="Proteomes" id="UP000266723"/>
    </source>
</evidence>
<keyword evidence="5" id="KW-0812">Transmembrane</keyword>
<dbReference type="SMART" id="SM00645">
    <property type="entry name" value="Pept_C1"/>
    <property type="match status" value="1"/>
</dbReference>
<proteinExistence type="inferred from homology"/>
<evidence type="ECO:0000313" key="7">
    <source>
        <dbReference type="EMBL" id="KAF3505444.1"/>
    </source>
</evidence>
<dbReference type="EMBL" id="QGKV02001668">
    <property type="protein sequence ID" value="KAF3505444.1"/>
    <property type="molecule type" value="Genomic_DNA"/>
</dbReference>
<evidence type="ECO:0000256" key="5">
    <source>
        <dbReference type="SAM" id="Phobius"/>
    </source>
</evidence>
<sequence length="205" mass="22833">MALKDEDREGLVNALKIVLQSLLSLLLLVFLSDLKFWNGKFVTIVFPKALAADIEIIFTLMSDEVDGFEYIGAVNDNELRAIVVRQPVVGILRNVGPEFGRIGRGIYRSPTGSVDINFHQVLIIGYGTDEYGQPYWIIQNSYGEGWGEQGFGYVFRRGSGSEFYAVAYPKKRGLPREKDGGSFTARSFIARIQDSSVFMIVSVSS</sequence>
<dbReference type="SUPFAM" id="SSF54001">
    <property type="entry name" value="Cysteine proteinases"/>
    <property type="match status" value="1"/>
</dbReference>
<keyword evidence="5" id="KW-0472">Membrane</keyword>
<evidence type="ECO:0000256" key="4">
    <source>
        <dbReference type="ARBA" id="ARBA00022807"/>
    </source>
</evidence>
<feature type="transmembrane region" description="Helical" evidence="5">
    <location>
        <begin position="12"/>
        <end position="31"/>
    </location>
</feature>
<organism evidence="7 8">
    <name type="scientific">Brassica cretica</name>
    <name type="common">Mustard</name>
    <dbReference type="NCBI Taxonomy" id="69181"/>
    <lineage>
        <taxon>Eukaryota</taxon>
        <taxon>Viridiplantae</taxon>
        <taxon>Streptophyta</taxon>
        <taxon>Embryophyta</taxon>
        <taxon>Tracheophyta</taxon>
        <taxon>Spermatophyta</taxon>
        <taxon>Magnoliopsida</taxon>
        <taxon>eudicotyledons</taxon>
        <taxon>Gunneridae</taxon>
        <taxon>Pentapetalae</taxon>
        <taxon>rosids</taxon>
        <taxon>malvids</taxon>
        <taxon>Brassicales</taxon>
        <taxon>Brassicaceae</taxon>
        <taxon>Brassiceae</taxon>
        <taxon>Brassica</taxon>
    </lineage>
</organism>
<evidence type="ECO:0000259" key="6">
    <source>
        <dbReference type="SMART" id="SM00645"/>
    </source>
</evidence>
<evidence type="ECO:0000256" key="3">
    <source>
        <dbReference type="ARBA" id="ARBA00022801"/>
    </source>
</evidence>
<dbReference type="PANTHER" id="PTHR12411">
    <property type="entry name" value="CYSTEINE PROTEASE FAMILY C1-RELATED"/>
    <property type="match status" value="1"/>
</dbReference>